<organism evidence="2 3">
    <name type="scientific">Herminiimonas contaminans</name>
    <dbReference type="NCBI Taxonomy" id="1111140"/>
    <lineage>
        <taxon>Bacteria</taxon>
        <taxon>Pseudomonadati</taxon>
        <taxon>Pseudomonadota</taxon>
        <taxon>Betaproteobacteria</taxon>
        <taxon>Burkholderiales</taxon>
        <taxon>Oxalobacteraceae</taxon>
        <taxon>Herminiimonas</taxon>
    </lineage>
</organism>
<evidence type="ECO:0000256" key="1">
    <source>
        <dbReference type="SAM" id="MobiDB-lite"/>
    </source>
</evidence>
<comment type="caution">
    <text evidence="2">The sequence shown here is derived from an EMBL/GenBank/DDBJ whole genome shotgun (WGS) entry which is preliminary data.</text>
</comment>
<evidence type="ECO:0008006" key="4">
    <source>
        <dbReference type="Google" id="ProtNLM"/>
    </source>
</evidence>
<gene>
    <name evidence="2" type="ORF">IXC47_12265</name>
</gene>
<keyword evidence="3" id="KW-1185">Reference proteome</keyword>
<accession>A0ABS0EUE5</accession>
<protein>
    <recommendedName>
        <fullName evidence="4">DUF2486 family protein</fullName>
    </recommendedName>
</protein>
<reference evidence="2 3" key="1">
    <citation type="submission" date="2020-11" db="EMBL/GenBank/DDBJ databases">
        <title>WGS of Herminiimonas contaminans strain Marseille-Q4544 isolated from planarians Schmidtea mediterranea.</title>
        <authorList>
            <person name="Kangale L."/>
        </authorList>
    </citation>
    <scope>NUCLEOTIDE SEQUENCE [LARGE SCALE GENOMIC DNA]</scope>
    <source>
        <strain evidence="2 3">Marseille-Q4544</strain>
    </source>
</reference>
<dbReference type="EMBL" id="JADOEL010000009">
    <property type="protein sequence ID" value="MBF8178455.1"/>
    <property type="molecule type" value="Genomic_DNA"/>
</dbReference>
<dbReference type="Proteomes" id="UP000657372">
    <property type="component" value="Unassembled WGS sequence"/>
</dbReference>
<proteinExistence type="predicted"/>
<evidence type="ECO:0000313" key="2">
    <source>
        <dbReference type="EMBL" id="MBF8178455.1"/>
    </source>
</evidence>
<feature type="region of interest" description="Disordered" evidence="1">
    <location>
        <begin position="30"/>
        <end position="53"/>
    </location>
</feature>
<sequence length="140" mass="15597">MSNSTQDFGIPVLTEVIPTPARTVHVETPSEPITVAPTDSASLATDSKAVDPAAHQPIDSWLDEEWTRMEQKISERVLTQLLERIEPVLEQRIRDSLAQVMQVAAEGIRQDFHQTLSDAISDAVAQEVDKIHFSKKQNNL</sequence>
<evidence type="ECO:0000313" key="3">
    <source>
        <dbReference type="Proteomes" id="UP000657372"/>
    </source>
</evidence>
<name>A0ABS0EUE5_9BURK</name>
<dbReference type="RefSeq" id="WP_195875799.1">
    <property type="nucleotide sequence ID" value="NZ_JADOEL010000009.1"/>
</dbReference>